<evidence type="ECO:0000256" key="4">
    <source>
        <dbReference type="SAM" id="Coils"/>
    </source>
</evidence>
<keyword evidence="2" id="KW-0964">Secreted</keyword>
<evidence type="ECO:0000256" key="1">
    <source>
        <dbReference type="ARBA" id="ARBA00004613"/>
    </source>
</evidence>
<evidence type="ECO:0000313" key="8">
    <source>
        <dbReference type="Proteomes" id="UP000005408"/>
    </source>
</evidence>
<keyword evidence="3 5" id="KW-0732">Signal</keyword>
<dbReference type="InterPro" id="IPR001073">
    <property type="entry name" value="C1q_dom"/>
</dbReference>
<evidence type="ECO:0000256" key="5">
    <source>
        <dbReference type="SAM" id="SignalP"/>
    </source>
</evidence>
<evidence type="ECO:0000259" key="6">
    <source>
        <dbReference type="PROSITE" id="PS50871"/>
    </source>
</evidence>
<name>A0A8W8MEY5_MAGGI</name>
<proteinExistence type="predicted"/>
<dbReference type="Gene3D" id="2.60.120.40">
    <property type="match status" value="1"/>
</dbReference>
<dbReference type="GeneID" id="105334000"/>
<dbReference type="GO" id="GO:0005576">
    <property type="term" value="C:extracellular region"/>
    <property type="evidence" value="ECO:0007669"/>
    <property type="project" value="UniProtKB-SubCell"/>
</dbReference>
<dbReference type="OMA" id="YAYISND"/>
<reference evidence="7" key="1">
    <citation type="submission" date="2022-08" db="UniProtKB">
        <authorList>
            <consortium name="EnsemblMetazoa"/>
        </authorList>
    </citation>
    <scope>IDENTIFICATION</scope>
    <source>
        <strain evidence="7">05x7-T-G4-1.051#20</strain>
    </source>
</reference>
<keyword evidence="4" id="KW-0175">Coiled coil</keyword>
<evidence type="ECO:0000313" key="7">
    <source>
        <dbReference type="EnsemblMetazoa" id="G32455.4:cds"/>
    </source>
</evidence>
<dbReference type="AlphaFoldDB" id="A0A8W8MEY5"/>
<dbReference type="Proteomes" id="UP000005408">
    <property type="component" value="Unassembled WGS sequence"/>
</dbReference>
<dbReference type="EnsemblMetazoa" id="G32455.4">
    <property type="protein sequence ID" value="G32455.4:cds"/>
    <property type="gene ID" value="G32455"/>
</dbReference>
<dbReference type="Pfam" id="PF00386">
    <property type="entry name" value="C1q"/>
    <property type="match status" value="1"/>
</dbReference>
<dbReference type="KEGG" id="crg:105334000"/>
<organism evidence="7 8">
    <name type="scientific">Magallana gigas</name>
    <name type="common">Pacific oyster</name>
    <name type="synonym">Crassostrea gigas</name>
    <dbReference type="NCBI Taxonomy" id="29159"/>
    <lineage>
        <taxon>Eukaryota</taxon>
        <taxon>Metazoa</taxon>
        <taxon>Spiralia</taxon>
        <taxon>Lophotrochozoa</taxon>
        <taxon>Mollusca</taxon>
        <taxon>Bivalvia</taxon>
        <taxon>Autobranchia</taxon>
        <taxon>Pteriomorphia</taxon>
        <taxon>Ostreida</taxon>
        <taxon>Ostreoidea</taxon>
        <taxon>Ostreidae</taxon>
        <taxon>Magallana</taxon>
    </lineage>
</organism>
<evidence type="ECO:0000256" key="2">
    <source>
        <dbReference type="ARBA" id="ARBA00022525"/>
    </source>
</evidence>
<dbReference type="InterPro" id="IPR050822">
    <property type="entry name" value="Cerebellin_Synaptic_Org"/>
</dbReference>
<protein>
    <recommendedName>
        <fullName evidence="6">C1q domain-containing protein</fullName>
    </recommendedName>
</protein>
<keyword evidence="8" id="KW-1185">Reference proteome</keyword>
<sequence>MDSLYSLCVILCFATTVALALTESRDAKWRVHMEEKMEEMLQMIQRQNEVIEKQTNTIEEQMKTIDKQELEINNLQDRVVKLERSDSQKQKSSSEIFTDVSTPNGTILSYEKDHMHNEDSKSKFFRRLLTPEVAHNSVAFYAYISNDFGGVGKHHVFVYDTEVTNQGNAYNKHTGVFTAPTTGLYAFCYTAFASGEHVAGETGNYGEVSVQLVHNGAYKGSIYVDTETNWEEEMATGFAILMLQAGDDVVTMSKDVGQGSYHSNDIGRWSFSGFQIS</sequence>
<dbReference type="PROSITE" id="PS50871">
    <property type="entry name" value="C1Q"/>
    <property type="match status" value="1"/>
</dbReference>
<dbReference type="InterPro" id="IPR008983">
    <property type="entry name" value="Tumour_necrosis_fac-like_dom"/>
</dbReference>
<feature type="chain" id="PRO_5036443276" description="C1q domain-containing protein" evidence="5">
    <location>
        <begin position="21"/>
        <end position="277"/>
    </location>
</feature>
<dbReference type="SMART" id="SM00110">
    <property type="entry name" value="C1Q"/>
    <property type="match status" value="1"/>
</dbReference>
<accession>A0A8W8MEY5</accession>
<dbReference type="PANTHER" id="PTHR22923:SF116">
    <property type="entry name" value="C1Q DOMAIN-CONTAINING PROTEIN"/>
    <property type="match status" value="1"/>
</dbReference>
<feature type="domain" description="C1q" evidence="6">
    <location>
        <begin position="133"/>
        <end position="277"/>
    </location>
</feature>
<dbReference type="PANTHER" id="PTHR22923">
    <property type="entry name" value="CEREBELLIN-RELATED"/>
    <property type="match status" value="1"/>
</dbReference>
<feature type="signal peptide" evidence="5">
    <location>
        <begin position="1"/>
        <end position="20"/>
    </location>
</feature>
<comment type="subcellular location">
    <subcellularLocation>
        <location evidence="1">Secreted</location>
    </subcellularLocation>
</comment>
<dbReference type="OrthoDB" id="6056665at2759"/>
<feature type="coiled-coil region" evidence="4">
    <location>
        <begin position="30"/>
        <end position="85"/>
    </location>
</feature>
<dbReference type="RefSeq" id="XP_011435559.2">
    <property type="nucleotide sequence ID" value="XM_011437257.4"/>
</dbReference>
<evidence type="ECO:0000256" key="3">
    <source>
        <dbReference type="ARBA" id="ARBA00022729"/>
    </source>
</evidence>
<dbReference type="SUPFAM" id="SSF49842">
    <property type="entry name" value="TNF-like"/>
    <property type="match status" value="1"/>
</dbReference>